<keyword evidence="5 11" id="KW-0560">Oxidoreductase</keyword>
<comment type="similarity">
    <text evidence="2">Belongs to the glutamyl-tRNA reductase family.</text>
</comment>
<dbReference type="RefSeq" id="WP_165106937.1">
    <property type="nucleotide sequence ID" value="NZ_JAAKYA010000045.1"/>
</dbReference>
<evidence type="ECO:0000313" key="11">
    <source>
        <dbReference type="EMBL" id="NGO39114.1"/>
    </source>
</evidence>
<sequence>MNGRVPHHPSPASILVMGLNHRTAPVAIRERLAFAEARIPAALQTLRESHIAEEAVILSTCNRVEIYVATRLPSDLAFQDLQEFLSRCHEYHDPLTDHLYRYTEPQSVEHLFRVACGLDSMVLGETEILGQLKDAYELARRGGFTGPRLNKAFQKAFQVAKQIRTETLIQRGSTSVANVAVELAERLFSSLRHCTVLVIGAGDTSEKVARALVSRGAGRLWVTNRTHQRAEALAATLGGQAIRFEDWPAAFPQIDIVISSTASPTPILDRARLEPWMRHRPHRPLLLIDIAVPRDIDPSVDELDDVYLYNVDDLQAIADDYVRQRQAEVARCESIIREKVR</sequence>
<accession>A0A6M1RUR2</accession>
<gene>
    <name evidence="11" type="ORF">G4L39_06840</name>
</gene>
<evidence type="ECO:0000256" key="5">
    <source>
        <dbReference type="ARBA" id="ARBA00023002"/>
    </source>
</evidence>
<dbReference type="Proteomes" id="UP000477311">
    <property type="component" value="Unassembled WGS sequence"/>
</dbReference>
<keyword evidence="4" id="KW-0521">NADP</keyword>
<evidence type="ECO:0000256" key="2">
    <source>
        <dbReference type="ARBA" id="ARBA00005916"/>
    </source>
</evidence>
<protein>
    <recommendedName>
        <fullName evidence="8">Glutamyl-tRNA reductase</fullName>
        <ecNumber evidence="3">1.2.1.70</ecNumber>
    </recommendedName>
</protein>
<keyword evidence="6" id="KW-0627">Porphyrin biosynthesis</keyword>
<evidence type="ECO:0000313" key="12">
    <source>
        <dbReference type="Proteomes" id="UP000477311"/>
    </source>
</evidence>
<dbReference type="NCBIfam" id="TIGR01035">
    <property type="entry name" value="hemA"/>
    <property type="match status" value="1"/>
</dbReference>
<dbReference type="SUPFAM" id="SSF69742">
    <property type="entry name" value="Glutamyl tRNA-reductase catalytic, N-terminal domain"/>
    <property type="match status" value="1"/>
</dbReference>
<dbReference type="AlphaFoldDB" id="A0A6M1RUR2"/>
<dbReference type="InterPro" id="IPR000343">
    <property type="entry name" value="4pyrrol_synth_GluRdtase"/>
</dbReference>
<evidence type="ECO:0000256" key="4">
    <source>
        <dbReference type="ARBA" id="ARBA00022857"/>
    </source>
</evidence>
<evidence type="ECO:0000256" key="8">
    <source>
        <dbReference type="ARBA" id="ARBA00068659"/>
    </source>
</evidence>
<dbReference type="PROSITE" id="PS00747">
    <property type="entry name" value="GLUTR"/>
    <property type="match status" value="1"/>
</dbReference>
<dbReference type="InterPro" id="IPR015895">
    <property type="entry name" value="4pyrrol_synth_GluRdtase_N"/>
</dbReference>
<evidence type="ECO:0000256" key="7">
    <source>
        <dbReference type="ARBA" id="ARBA00047464"/>
    </source>
</evidence>
<comment type="pathway">
    <text evidence="1">Porphyrin-containing compound metabolism; protoporphyrin-IX biosynthesis; 5-aminolevulinate from L-glutamyl-tRNA(Glu): step 1/2.</text>
</comment>
<feature type="domain" description="Glutamyl-tRNA reductase N-terminal" evidence="10">
    <location>
        <begin position="18"/>
        <end position="167"/>
    </location>
</feature>
<dbReference type="HAMAP" id="MF_00087">
    <property type="entry name" value="Glu_tRNA_reductase"/>
    <property type="match status" value="1"/>
</dbReference>
<evidence type="ECO:0000259" key="9">
    <source>
        <dbReference type="Pfam" id="PF01488"/>
    </source>
</evidence>
<comment type="catalytic activity">
    <reaction evidence="7">
        <text>(S)-4-amino-5-oxopentanoate + tRNA(Glu) + NADP(+) = L-glutamyl-tRNA(Glu) + NADPH + H(+)</text>
        <dbReference type="Rhea" id="RHEA:12344"/>
        <dbReference type="Rhea" id="RHEA-COMP:9663"/>
        <dbReference type="Rhea" id="RHEA-COMP:9680"/>
        <dbReference type="ChEBI" id="CHEBI:15378"/>
        <dbReference type="ChEBI" id="CHEBI:57501"/>
        <dbReference type="ChEBI" id="CHEBI:57783"/>
        <dbReference type="ChEBI" id="CHEBI:58349"/>
        <dbReference type="ChEBI" id="CHEBI:78442"/>
        <dbReference type="ChEBI" id="CHEBI:78520"/>
        <dbReference type="EC" id="1.2.1.70"/>
    </reaction>
</comment>
<dbReference type="InterPro" id="IPR036343">
    <property type="entry name" value="GluRdtase_N_sf"/>
</dbReference>
<dbReference type="FunFam" id="3.40.50.720:FF:000031">
    <property type="entry name" value="Glutamyl-tRNA reductase"/>
    <property type="match status" value="1"/>
</dbReference>
<dbReference type="Gene3D" id="3.40.50.720">
    <property type="entry name" value="NAD(P)-binding Rossmann-like Domain"/>
    <property type="match status" value="1"/>
</dbReference>
<evidence type="ECO:0000256" key="1">
    <source>
        <dbReference type="ARBA" id="ARBA00005059"/>
    </source>
</evidence>
<dbReference type="InterPro" id="IPR018214">
    <property type="entry name" value="GluRdtase_CS"/>
</dbReference>
<dbReference type="GO" id="GO:0050661">
    <property type="term" value="F:NADP binding"/>
    <property type="evidence" value="ECO:0007669"/>
    <property type="project" value="InterPro"/>
</dbReference>
<dbReference type="PANTHER" id="PTHR43013:SF1">
    <property type="entry name" value="GLUTAMYL-TRNA REDUCTASE"/>
    <property type="match status" value="1"/>
</dbReference>
<dbReference type="FunFam" id="3.30.460.30:FF:000001">
    <property type="entry name" value="Glutamyl-tRNA reductase"/>
    <property type="match status" value="1"/>
</dbReference>
<dbReference type="InterPro" id="IPR006151">
    <property type="entry name" value="Shikm_DH/Glu-tRNA_Rdtase"/>
</dbReference>
<dbReference type="Pfam" id="PF05201">
    <property type="entry name" value="GlutR_N"/>
    <property type="match status" value="1"/>
</dbReference>
<dbReference type="PANTHER" id="PTHR43013">
    <property type="entry name" value="GLUTAMYL-TRNA REDUCTASE"/>
    <property type="match status" value="1"/>
</dbReference>
<keyword evidence="12" id="KW-1185">Reference proteome</keyword>
<name>A0A6M1RUR2_9BACT</name>
<dbReference type="Gene3D" id="3.30.460.30">
    <property type="entry name" value="Glutamyl-tRNA reductase, N-terminal domain"/>
    <property type="match status" value="1"/>
</dbReference>
<evidence type="ECO:0000256" key="6">
    <source>
        <dbReference type="ARBA" id="ARBA00023244"/>
    </source>
</evidence>
<evidence type="ECO:0000259" key="10">
    <source>
        <dbReference type="Pfam" id="PF05201"/>
    </source>
</evidence>
<proteinExistence type="inferred from homology"/>
<evidence type="ECO:0000256" key="3">
    <source>
        <dbReference type="ARBA" id="ARBA00012970"/>
    </source>
</evidence>
<dbReference type="Pfam" id="PF01488">
    <property type="entry name" value="Shikimate_DH"/>
    <property type="match status" value="1"/>
</dbReference>
<dbReference type="CDD" id="cd05213">
    <property type="entry name" value="NAD_bind_Glutamyl_tRNA_reduct"/>
    <property type="match status" value="1"/>
</dbReference>
<feature type="domain" description="Quinate/shikimate 5-dehydrogenase/glutamyl-tRNA reductase" evidence="9">
    <location>
        <begin position="182"/>
        <end position="317"/>
    </location>
</feature>
<organism evidence="11 12">
    <name type="scientific">Limisphaera ngatamarikiensis</name>
    <dbReference type="NCBI Taxonomy" id="1324935"/>
    <lineage>
        <taxon>Bacteria</taxon>
        <taxon>Pseudomonadati</taxon>
        <taxon>Verrucomicrobiota</taxon>
        <taxon>Verrucomicrobiia</taxon>
        <taxon>Limisphaerales</taxon>
        <taxon>Limisphaeraceae</taxon>
        <taxon>Limisphaera</taxon>
    </lineage>
</organism>
<reference evidence="11 12" key="1">
    <citation type="submission" date="2020-02" db="EMBL/GenBank/DDBJ databases">
        <title>Draft genome sequence of Limisphaera ngatamarikiensis NGM72.4T, a thermophilic Verrucomicrobia grouped in subdivision 3.</title>
        <authorList>
            <person name="Carere C.R."/>
            <person name="Steen J."/>
            <person name="Hugenholtz P."/>
            <person name="Stott M.B."/>
        </authorList>
    </citation>
    <scope>NUCLEOTIDE SEQUENCE [LARGE SCALE GENOMIC DNA]</scope>
    <source>
        <strain evidence="11 12">NGM72.4</strain>
    </source>
</reference>
<dbReference type="EC" id="1.2.1.70" evidence="3"/>
<dbReference type="SUPFAM" id="SSF51735">
    <property type="entry name" value="NAD(P)-binding Rossmann-fold domains"/>
    <property type="match status" value="1"/>
</dbReference>
<dbReference type="InterPro" id="IPR036291">
    <property type="entry name" value="NAD(P)-bd_dom_sf"/>
</dbReference>
<comment type="caution">
    <text evidence="11">The sequence shown here is derived from an EMBL/GenBank/DDBJ whole genome shotgun (WGS) entry which is preliminary data.</text>
</comment>
<dbReference type="EMBL" id="JAAKYA010000045">
    <property type="protein sequence ID" value="NGO39114.1"/>
    <property type="molecule type" value="Genomic_DNA"/>
</dbReference>
<feature type="non-terminal residue" evidence="11">
    <location>
        <position position="341"/>
    </location>
</feature>
<dbReference type="GO" id="GO:0008883">
    <property type="term" value="F:glutamyl-tRNA reductase activity"/>
    <property type="evidence" value="ECO:0007669"/>
    <property type="project" value="UniProtKB-EC"/>
</dbReference>
<dbReference type="GO" id="GO:0019353">
    <property type="term" value="P:protoporphyrinogen IX biosynthetic process from glutamate"/>
    <property type="evidence" value="ECO:0007669"/>
    <property type="project" value="TreeGrafter"/>
</dbReference>